<dbReference type="EMBL" id="QEAQ01000027">
    <property type="protein sequence ID" value="TPX59267.1"/>
    <property type="molecule type" value="Genomic_DNA"/>
</dbReference>
<feature type="region of interest" description="Disordered" evidence="5">
    <location>
        <begin position="1"/>
        <end position="29"/>
    </location>
</feature>
<evidence type="ECO:0000259" key="6">
    <source>
        <dbReference type="Pfam" id="PF04690"/>
    </source>
</evidence>
<sequence>MPKAATPKSDKPAAKKTAGGSKRGASPYNQFMKTELVKVKADNPDIAHKDAFRLAASHWKHAPENPNKVPK</sequence>
<gene>
    <name evidence="7" type="ORF">PhCBS80983_g02622</name>
</gene>
<name>A0A507E7B4_9FUNG</name>
<evidence type="ECO:0000256" key="2">
    <source>
        <dbReference type="ARBA" id="ARBA00022723"/>
    </source>
</evidence>
<dbReference type="InterPro" id="IPR036910">
    <property type="entry name" value="HMG_box_dom_sf"/>
</dbReference>
<dbReference type="AlphaFoldDB" id="A0A507E7B4"/>
<feature type="domain" description="YABBY protein C-terminal" evidence="6">
    <location>
        <begin position="14"/>
        <end position="68"/>
    </location>
</feature>
<evidence type="ECO:0000256" key="3">
    <source>
        <dbReference type="ARBA" id="ARBA00022771"/>
    </source>
</evidence>
<protein>
    <recommendedName>
        <fullName evidence="6">YABBY protein C-terminal domain-containing protein</fullName>
    </recommendedName>
</protein>
<dbReference type="Gene3D" id="1.10.30.10">
    <property type="entry name" value="High mobility group box domain"/>
    <property type="match status" value="1"/>
</dbReference>
<dbReference type="Pfam" id="PF04690">
    <property type="entry name" value="YABBY"/>
    <property type="match status" value="1"/>
</dbReference>
<evidence type="ECO:0000313" key="7">
    <source>
        <dbReference type="EMBL" id="TPX59267.1"/>
    </source>
</evidence>
<evidence type="ECO:0000256" key="1">
    <source>
        <dbReference type="ARBA" id="ARBA00010325"/>
    </source>
</evidence>
<dbReference type="InterPro" id="IPR056775">
    <property type="entry name" value="YABBY_C"/>
</dbReference>
<keyword evidence="2" id="KW-0479">Metal-binding</keyword>
<dbReference type="GO" id="GO:0045165">
    <property type="term" value="P:cell fate commitment"/>
    <property type="evidence" value="ECO:0007669"/>
    <property type="project" value="TreeGrafter"/>
</dbReference>
<dbReference type="SUPFAM" id="SSF47095">
    <property type="entry name" value="HMG-box"/>
    <property type="match status" value="1"/>
</dbReference>
<evidence type="ECO:0000313" key="8">
    <source>
        <dbReference type="Proteomes" id="UP000318582"/>
    </source>
</evidence>
<accession>A0A507E7B4</accession>
<dbReference type="Proteomes" id="UP000318582">
    <property type="component" value="Unassembled WGS sequence"/>
</dbReference>
<comment type="similarity">
    <text evidence="1">Belongs to the YABBY family.</text>
</comment>
<dbReference type="OrthoDB" id="667577at2759"/>
<keyword evidence="4" id="KW-0862">Zinc</keyword>
<dbReference type="PANTHER" id="PTHR31675">
    <property type="entry name" value="PROTEIN YABBY 6-RELATED"/>
    <property type="match status" value="1"/>
</dbReference>
<keyword evidence="8" id="KW-1185">Reference proteome</keyword>
<proteinExistence type="inferred from homology"/>
<dbReference type="CDD" id="cd00084">
    <property type="entry name" value="HMG-box_SF"/>
    <property type="match status" value="1"/>
</dbReference>
<reference evidence="7 8" key="1">
    <citation type="journal article" date="2019" name="Sci. Rep.">
        <title>Comparative genomics of chytrid fungi reveal insights into the obligate biotrophic and pathogenic lifestyle of Synchytrium endobioticum.</title>
        <authorList>
            <person name="van de Vossenberg B.T.L.H."/>
            <person name="Warris S."/>
            <person name="Nguyen H.D.T."/>
            <person name="van Gent-Pelzer M.P.E."/>
            <person name="Joly D.L."/>
            <person name="van de Geest H.C."/>
            <person name="Bonants P.J.M."/>
            <person name="Smith D.S."/>
            <person name="Levesque C.A."/>
            <person name="van der Lee T.A.J."/>
        </authorList>
    </citation>
    <scope>NUCLEOTIDE SEQUENCE [LARGE SCALE GENOMIC DNA]</scope>
    <source>
        <strain evidence="7 8">CBS 809.83</strain>
    </source>
</reference>
<dbReference type="GO" id="GO:0008270">
    <property type="term" value="F:zinc ion binding"/>
    <property type="evidence" value="ECO:0007669"/>
    <property type="project" value="UniProtKB-KW"/>
</dbReference>
<organism evidence="7 8">
    <name type="scientific">Powellomyces hirtus</name>
    <dbReference type="NCBI Taxonomy" id="109895"/>
    <lineage>
        <taxon>Eukaryota</taxon>
        <taxon>Fungi</taxon>
        <taxon>Fungi incertae sedis</taxon>
        <taxon>Chytridiomycota</taxon>
        <taxon>Chytridiomycota incertae sedis</taxon>
        <taxon>Chytridiomycetes</taxon>
        <taxon>Spizellomycetales</taxon>
        <taxon>Powellomycetaceae</taxon>
        <taxon>Powellomyces</taxon>
    </lineage>
</organism>
<comment type="caution">
    <text evidence="7">The sequence shown here is derived from an EMBL/GenBank/DDBJ whole genome shotgun (WGS) entry which is preliminary data.</text>
</comment>
<evidence type="ECO:0000256" key="5">
    <source>
        <dbReference type="SAM" id="MobiDB-lite"/>
    </source>
</evidence>
<dbReference type="GO" id="GO:0005634">
    <property type="term" value="C:nucleus"/>
    <property type="evidence" value="ECO:0007669"/>
    <property type="project" value="TreeGrafter"/>
</dbReference>
<keyword evidence="3" id="KW-0863">Zinc-finger</keyword>
<evidence type="ECO:0000256" key="4">
    <source>
        <dbReference type="ARBA" id="ARBA00022833"/>
    </source>
</evidence>
<dbReference type="InterPro" id="IPR006780">
    <property type="entry name" value="YABBY"/>
</dbReference>